<evidence type="ECO:0000313" key="1">
    <source>
        <dbReference type="EMBL" id="EIW78635.1"/>
    </source>
</evidence>
<comment type="caution">
    <text evidence="1">The sequence shown here is derived from an EMBL/GenBank/DDBJ whole genome shotgun (WGS) entry which is preliminary data.</text>
</comment>
<dbReference type="EMBL" id="JH711582">
    <property type="protein sequence ID" value="EIW78635.1"/>
    <property type="molecule type" value="Genomic_DNA"/>
</dbReference>
<organism evidence="1 2">
    <name type="scientific">Coniophora puteana (strain RWD-64-598)</name>
    <name type="common">Brown rot fungus</name>
    <dbReference type="NCBI Taxonomy" id="741705"/>
    <lineage>
        <taxon>Eukaryota</taxon>
        <taxon>Fungi</taxon>
        <taxon>Dikarya</taxon>
        <taxon>Basidiomycota</taxon>
        <taxon>Agaricomycotina</taxon>
        <taxon>Agaricomycetes</taxon>
        <taxon>Agaricomycetidae</taxon>
        <taxon>Boletales</taxon>
        <taxon>Coniophorineae</taxon>
        <taxon>Coniophoraceae</taxon>
        <taxon>Coniophora</taxon>
    </lineage>
</organism>
<reference evidence="2" key="1">
    <citation type="journal article" date="2012" name="Science">
        <title>The Paleozoic origin of enzymatic lignin decomposition reconstructed from 31 fungal genomes.</title>
        <authorList>
            <person name="Floudas D."/>
            <person name="Binder M."/>
            <person name="Riley R."/>
            <person name="Barry K."/>
            <person name="Blanchette R.A."/>
            <person name="Henrissat B."/>
            <person name="Martinez A.T."/>
            <person name="Otillar R."/>
            <person name="Spatafora J.W."/>
            <person name="Yadav J.S."/>
            <person name="Aerts A."/>
            <person name="Benoit I."/>
            <person name="Boyd A."/>
            <person name="Carlson A."/>
            <person name="Copeland A."/>
            <person name="Coutinho P.M."/>
            <person name="de Vries R.P."/>
            <person name="Ferreira P."/>
            <person name="Findley K."/>
            <person name="Foster B."/>
            <person name="Gaskell J."/>
            <person name="Glotzer D."/>
            <person name="Gorecki P."/>
            <person name="Heitman J."/>
            <person name="Hesse C."/>
            <person name="Hori C."/>
            <person name="Igarashi K."/>
            <person name="Jurgens J.A."/>
            <person name="Kallen N."/>
            <person name="Kersten P."/>
            <person name="Kohler A."/>
            <person name="Kuees U."/>
            <person name="Kumar T.K.A."/>
            <person name="Kuo A."/>
            <person name="LaButti K."/>
            <person name="Larrondo L.F."/>
            <person name="Lindquist E."/>
            <person name="Ling A."/>
            <person name="Lombard V."/>
            <person name="Lucas S."/>
            <person name="Lundell T."/>
            <person name="Martin R."/>
            <person name="McLaughlin D.J."/>
            <person name="Morgenstern I."/>
            <person name="Morin E."/>
            <person name="Murat C."/>
            <person name="Nagy L.G."/>
            <person name="Nolan M."/>
            <person name="Ohm R.A."/>
            <person name="Patyshakuliyeva A."/>
            <person name="Rokas A."/>
            <person name="Ruiz-Duenas F.J."/>
            <person name="Sabat G."/>
            <person name="Salamov A."/>
            <person name="Samejima M."/>
            <person name="Schmutz J."/>
            <person name="Slot J.C."/>
            <person name="St John F."/>
            <person name="Stenlid J."/>
            <person name="Sun H."/>
            <person name="Sun S."/>
            <person name="Syed K."/>
            <person name="Tsang A."/>
            <person name="Wiebenga A."/>
            <person name="Young D."/>
            <person name="Pisabarro A."/>
            <person name="Eastwood D.C."/>
            <person name="Martin F."/>
            <person name="Cullen D."/>
            <person name="Grigoriev I.V."/>
            <person name="Hibbett D.S."/>
        </authorList>
    </citation>
    <scope>NUCLEOTIDE SEQUENCE [LARGE SCALE GENOMIC DNA]</scope>
    <source>
        <strain evidence="2">RWD-64-598 SS2</strain>
    </source>
</reference>
<dbReference type="GeneID" id="19202112"/>
<sequence>MSSGLRERTHDDRGATWIARVWGSVGVGAEIQSRCSPECILFNAHPRQNLTRATASGIGAVILQFQDCCARHARRASHGMSTRPARIVVWQSKDKELERKRARLTRTLFPERQLPRSAPNLAAAVGGTSALALRSRVQDT</sequence>
<dbReference type="KEGG" id="cput:CONPUDRAFT_145785"/>
<proteinExistence type="predicted"/>
<gene>
    <name evidence="1" type="ORF">CONPUDRAFT_145785</name>
</gene>
<accession>A0A5M3MJ18</accession>
<dbReference type="Proteomes" id="UP000053558">
    <property type="component" value="Unassembled WGS sequence"/>
</dbReference>
<keyword evidence="2" id="KW-1185">Reference proteome</keyword>
<protein>
    <submittedName>
        <fullName evidence="1">Uncharacterized protein</fullName>
    </submittedName>
</protein>
<name>A0A5M3MJ18_CONPW</name>
<dbReference type="RefSeq" id="XP_007771631.1">
    <property type="nucleotide sequence ID" value="XM_007773441.1"/>
</dbReference>
<dbReference type="AlphaFoldDB" id="A0A5M3MJ18"/>
<evidence type="ECO:0000313" key="2">
    <source>
        <dbReference type="Proteomes" id="UP000053558"/>
    </source>
</evidence>